<evidence type="ECO:0008006" key="3">
    <source>
        <dbReference type="Google" id="ProtNLM"/>
    </source>
</evidence>
<dbReference type="EMBL" id="CP021886">
    <property type="protein sequence ID" value="AWI35125.1"/>
    <property type="molecule type" value="Genomic_DNA"/>
</dbReference>
<dbReference type="Gene3D" id="3.40.50.1820">
    <property type="entry name" value="alpha/beta hydrolase"/>
    <property type="match status" value="1"/>
</dbReference>
<dbReference type="InterPro" id="IPR008886">
    <property type="entry name" value="UPF0227/Esterase_YqiA"/>
</dbReference>
<reference evidence="1 2" key="1">
    <citation type="submission" date="2017-06" db="EMBL/GenBank/DDBJ databases">
        <title>Complete genome of Helicobacter apodemus.</title>
        <authorList>
            <person name="Cho S."/>
        </authorList>
    </citation>
    <scope>NUCLEOTIDE SEQUENCE [LARGE SCALE GENOMIC DNA]</scope>
    <source>
        <strain evidence="2">SNUVETPUB-15-01</strain>
    </source>
</reference>
<organism evidence="1 2">
    <name type="scientific">Helicobacter apodemus</name>
    <dbReference type="NCBI Taxonomy" id="135569"/>
    <lineage>
        <taxon>Bacteria</taxon>
        <taxon>Pseudomonadati</taxon>
        <taxon>Campylobacterota</taxon>
        <taxon>Epsilonproteobacteria</taxon>
        <taxon>Campylobacterales</taxon>
        <taxon>Helicobacteraceae</taxon>
        <taxon>Helicobacter</taxon>
    </lineage>
</organism>
<dbReference type="KEGG" id="had:CDV25_09170"/>
<evidence type="ECO:0000313" key="1">
    <source>
        <dbReference type="EMBL" id="AWI35125.1"/>
    </source>
</evidence>
<protein>
    <recommendedName>
        <fullName evidence="3">Esterase</fullName>
    </recommendedName>
</protein>
<dbReference type="OrthoDB" id="9814831at2"/>
<sequence length="183" mass="21320">MLLYLHGFRSIGLCYKGTIIRDFSPHSLTPNLPYVPDLAIEFIQSLIEKYQKQYKICLIGSSLGGYYATFLAEKYHLKAILVNPVIDGYKTLLPAVGRIHIPYNNQTFLWTIDLALSLKQYYVETITPSLYYVMLQKEDKVLNYKNAVEKFRDSKMLLQEGGSHRFENFQDQKDSILQWADEY</sequence>
<gene>
    <name evidence="1" type="ORF">CDV25_09170</name>
</gene>
<dbReference type="Pfam" id="PF05728">
    <property type="entry name" value="UPF0227"/>
    <property type="match status" value="1"/>
</dbReference>
<proteinExistence type="predicted"/>
<accession>A0A2U8FHS9</accession>
<dbReference type="Proteomes" id="UP000244890">
    <property type="component" value="Chromosome"/>
</dbReference>
<dbReference type="InterPro" id="IPR029058">
    <property type="entry name" value="AB_hydrolase_fold"/>
</dbReference>
<dbReference type="PANTHER" id="PTHR35602">
    <property type="entry name" value="ESTERASE YQIA-RELATED"/>
    <property type="match status" value="1"/>
</dbReference>
<dbReference type="PANTHER" id="PTHR35602:SF3">
    <property type="entry name" value="ESTERASE YQIA"/>
    <property type="match status" value="1"/>
</dbReference>
<name>A0A2U8FHS9_9HELI</name>
<evidence type="ECO:0000313" key="2">
    <source>
        <dbReference type="Proteomes" id="UP000244890"/>
    </source>
</evidence>
<dbReference type="RefSeq" id="WP_108911875.1">
    <property type="nucleotide sequence ID" value="NZ_CP021886.1"/>
</dbReference>
<dbReference type="AlphaFoldDB" id="A0A2U8FHS9"/>
<dbReference type="SUPFAM" id="SSF53474">
    <property type="entry name" value="alpha/beta-Hydrolases"/>
    <property type="match status" value="1"/>
</dbReference>